<name>A0A1X6ZS45_9RHOB</name>
<keyword evidence="3" id="KW-1185">Reference proteome</keyword>
<proteinExistence type="predicted"/>
<sequence length="77" mass="8003">MSLDDKDPETNEELKDADRREVLASLAKYTAGVAGASAVALSASTSVSLASVSGRNDPPQDPPYDPPIKKVSVGDDD</sequence>
<accession>A0A1X6ZS45</accession>
<feature type="region of interest" description="Disordered" evidence="1">
    <location>
        <begin position="50"/>
        <end position="77"/>
    </location>
</feature>
<gene>
    <name evidence="2" type="ORF">ROA7450_03112</name>
</gene>
<dbReference type="EMBL" id="FWFX01000010">
    <property type="protein sequence ID" value="SLN60013.1"/>
    <property type="molecule type" value="Genomic_DNA"/>
</dbReference>
<dbReference type="Proteomes" id="UP000193061">
    <property type="component" value="Unassembled WGS sequence"/>
</dbReference>
<evidence type="ECO:0000256" key="1">
    <source>
        <dbReference type="SAM" id="MobiDB-lite"/>
    </source>
</evidence>
<dbReference type="AlphaFoldDB" id="A0A1X6ZS45"/>
<dbReference type="RefSeq" id="WP_085806749.1">
    <property type="nucleotide sequence ID" value="NZ_FWFX01000010.1"/>
</dbReference>
<evidence type="ECO:0000313" key="2">
    <source>
        <dbReference type="EMBL" id="SLN60013.1"/>
    </source>
</evidence>
<protein>
    <submittedName>
        <fullName evidence="2">Uncharacterized protein</fullName>
    </submittedName>
</protein>
<evidence type="ECO:0000313" key="3">
    <source>
        <dbReference type="Proteomes" id="UP000193061"/>
    </source>
</evidence>
<reference evidence="2 3" key="1">
    <citation type="submission" date="2017-03" db="EMBL/GenBank/DDBJ databases">
        <authorList>
            <person name="Afonso C.L."/>
            <person name="Miller P.J."/>
            <person name="Scott M.A."/>
            <person name="Spackman E."/>
            <person name="Goraichik I."/>
            <person name="Dimitrov K.M."/>
            <person name="Suarez D.L."/>
            <person name="Swayne D.E."/>
        </authorList>
    </citation>
    <scope>NUCLEOTIDE SEQUENCE [LARGE SCALE GENOMIC DNA]</scope>
    <source>
        <strain evidence="2 3">CECT 7450</strain>
    </source>
</reference>
<organism evidence="2 3">
    <name type="scientific">Roseovarius albus</name>
    <dbReference type="NCBI Taxonomy" id="1247867"/>
    <lineage>
        <taxon>Bacteria</taxon>
        <taxon>Pseudomonadati</taxon>
        <taxon>Pseudomonadota</taxon>
        <taxon>Alphaproteobacteria</taxon>
        <taxon>Rhodobacterales</taxon>
        <taxon>Roseobacteraceae</taxon>
        <taxon>Roseovarius</taxon>
    </lineage>
</organism>